<sequence length="374" mass="41465">MASVLLPNYWERIDSVSPSQASFGPDGGSASMEFIVSRGNIGYVLADILGSAIINANGSLSRVLPLAHPEYNWLYASKITSLQGIGAAGAYDAQNSTLSLQDTVERKLPAFLAVYEKYKINVQFETRPYLVLSDAQTWQYAAPRSHYDTQGFQQMFLDYGEYRRFSKMVRTPTAEFLASNNGTFFFQSPDLPGGLAQATSATTGAGPQIVVMKSKVVVTWFFVPYRMVTSINIRQASGRINWHSEAGQAGAFFGFEQGALLFEGIEIAEYPGPFPTSLVNFGVPPGSDLIDASIYNNKYCDVSFIFSEFTVPTEMQARGPINNLGIFGAIYEHHNRLPHVGLMKYLYVCNNFQAATGLPIYWSYNMKKLFRFDA</sequence>
<dbReference type="EMBL" id="LR797104">
    <property type="protein sequence ID" value="CAB4187690.1"/>
    <property type="molecule type" value="Genomic_DNA"/>
</dbReference>
<name>A0A6J5MIC2_9CAUD</name>
<accession>A0A6J5MIC2</accession>
<evidence type="ECO:0000313" key="4">
    <source>
        <dbReference type="EMBL" id="CAB4187690.1"/>
    </source>
</evidence>
<evidence type="ECO:0000313" key="3">
    <source>
        <dbReference type="EMBL" id="CAB4177680.1"/>
    </source>
</evidence>
<dbReference type="EMBL" id="LR796473">
    <property type="protein sequence ID" value="CAB4146855.1"/>
    <property type="molecule type" value="Genomic_DNA"/>
</dbReference>
<dbReference type="EMBL" id="LR796764">
    <property type="protein sequence ID" value="CAB4164228.1"/>
    <property type="molecule type" value="Genomic_DNA"/>
</dbReference>
<protein>
    <submittedName>
        <fullName evidence="1">Uncharacterized protein</fullName>
    </submittedName>
</protein>
<evidence type="ECO:0000313" key="1">
    <source>
        <dbReference type="EMBL" id="CAB4146855.1"/>
    </source>
</evidence>
<dbReference type="EMBL" id="LR796951">
    <property type="protein sequence ID" value="CAB4177680.1"/>
    <property type="molecule type" value="Genomic_DNA"/>
</dbReference>
<proteinExistence type="predicted"/>
<organism evidence="1">
    <name type="scientific">uncultured Caudovirales phage</name>
    <dbReference type="NCBI Taxonomy" id="2100421"/>
    <lineage>
        <taxon>Viruses</taxon>
        <taxon>Duplodnaviria</taxon>
        <taxon>Heunggongvirae</taxon>
        <taxon>Uroviricota</taxon>
        <taxon>Caudoviricetes</taxon>
        <taxon>Peduoviridae</taxon>
        <taxon>Maltschvirus</taxon>
        <taxon>Maltschvirus maltsch</taxon>
    </lineage>
</organism>
<reference evidence="1" key="1">
    <citation type="submission" date="2020-04" db="EMBL/GenBank/DDBJ databases">
        <authorList>
            <person name="Chiriac C."/>
            <person name="Salcher M."/>
            <person name="Ghai R."/>
            <person name="Kavagutti S V."/>
        </authorList>
    </citation>
    <scope>NUCLEOTIDE SEQUENCE</scope>
</reference>
<evidence type="ECO:0000313" key="2">
    <source>
        <dbReference type="EMBL" id="CAB4164228.1"/>
    </source>
</evidence>
<gene>
    <name evidence="3" type="ORF">UFOVP1003_31</name>
    <name evidence="4" type="ORF">UFOVP1153_47</name>
    <name evidence="1" type="ORF">UFOVP493_47</name>
    <name evidence="2" type="ORF">UFOVP829_15</name>
</gene>